<evidence type="ECO:0000256" key="4">
    <source>
        <dbReference type="ARBA" id="ARBA00023018"/>
    </source>
</evidence>
<evidence type="ECO:0000256" key="8">
    <source>
        <dbReference type="ARBA" id="ARBA00034106"/>
    </source>
</evidence>
<feature type="coiled-coil region" evidence="9">
    <location>
        <begin position="359"/>
        <end position="421"/>
    </location>
</feature>
<gene>
    <name evidence="11" type="ORF">EXN66_Car012636</name>
</gene>
<reference evidence="12" key="2">
    <citation type="submission" date="2019-02" db="EMBL/GenBank/DDBJ databases">
        <title>Opniocepnalus argus Var Kimnra genome.</title>
        <authorList>
            <person name="Zhou C."/>
            <person name="Xiao S."/>
        </authorList>
    </citation>
    <scope>NUCLEOTIDE SEQUENCE [LARGE SCALE GENOMIC DNA]</scope>
</reference>
<evidence type="ECO:0000256" key="7">
    <source>
        <dbReference type="ARBA" id="ARBA00023273"/>
    </source>
</evidence>
<keyword evidence="6" id="KW-0206">Cytoskeleton</keyword>
<dbReference type="GO" id="GO:0030424">
    <property type="term" value="C:axon"/>
    <property type="evidence" value="ECO:0007669"/>
    <property type="project" value="UniProtKB-SubCell"/>
</dbReference>
<dbReference type="Pfam" id="PF10174">
    <property type="entry name" value="Cast"/>
    <property type="match status" value="2"/>
</dbReference>
<evidence type="ECO:0000256" key="9">
    <source>
        <dbReference type="SAM" id="Coils"/>
    </source>
</evidence>
<proteinExistence type="predicted"/>
<feature type="region of interest" description="Disordered" evidence="10">
    <location>
        <begin position="270"/>
        <end position="308"/>
    </location>
</feature>
<keyword evidence="2" id="KW-0963">Cytoplasm</keyword>
<accession>A0A6G1Q441</accession>
<evidence type="ECO:0000256" key="3">
    <source>
        <dbReference type="ARBA" id="ARBA00022553"/>
    </source>
</evidence>
<dbReference type="GO" id="GO:0048788">
    <property type="term" value="C:cytoskeleton of presynaptic active zone"/>
    <property type="evidence" value="ECO:0007669"/>
    <property type="project" value="TreeGrafter"/>
</dbReference>
<dbReference type="Proteomes" id="UP000503349">
    <property type="component" value="Chromosome 12"/>
</dbReference>
<dbReference type="InterPro" id="IPR019323">
    <property type="entry name" value="ELKS/CAST"/>
</dbReference>
<keyword evidence="12" id="KW-1185">Reference proteome</keyword>
<keyword evidence="4" id="KW-0770">Synapse</keyword>
<organism evidence="11 12">
    <name type="scientific">Channa argus</name>
    <name type="common">Northern snakehead</name>
    <name type="synonym">Ophicephalus argus</name>
    <dbReference type="NCBI Taxonomy" id="215402"/>
    <lineage>
        <taxon>Eukaryota</taxon>
        <taxon>Metazoa</taxon>
        <taxon>Chordata</taxon>
        <taxon>Craniata</taxon>
        <taxon>Vertebrata</taxon>
        <taxon>Euteleostomi</taxon>
        <taxon>Actinopterygii</taxon>
        <taxon>Neopterygii</taxon>
        <taxon>Teleostei</taxon>
        <taxon>Neoteleostei</taxon>
        <taxon>Acanthomorphata</taxon>
        <taxon>Anabantaria</taxon>
        <taxon>Anabantiformes</taxon>
        <taxon>Channoidei</taxon>
        <taxon>Channidae</taxon>
        <taxon>Channa</taxon>
    </lineage>
</organism>
<comment type="subcellular location">
    <subcellularLocation>
        <location evidence="1">Cytoplasm</location>
        <location evidence="1">Cytoskeleton</location>
    </subcellularLocation>
    <subcellularLocation>
        <location evidence="8">Presynapse</location>
    </subcellularLocation>
</comment>
<evidence type="ECO:0000313" key="12">
    <source>
        <dbReference type="Proteomes" id="UP000503349"/>
    </source>
</evidence>
<dbReference type="Gene3D" id="1.10.287.1490">
    <property type="match status" value="1"/>
</dbReference>
<keyword evidence="3" id="KW-0597">Phosphoprotein</keyword>
<reference evidence="11 12" key="1">
    <citation type="submission" date="2019-02" db="EMBL/GenBank/DDBJ databases">
        <title>Opniocepnalus argus genome.</title>
        <authorList>
            <person name="Zhou C."/>
            <person name="Xiao S."/>
        </authorList>
    </citation>
    <scope>NUCLEOTIDE SEQUENCE [LARGE SCALE GENOMIC DNA]</scope>
    <source>
        <strain evidence="11">OARG1902GOOAL</strain>
        <tissue evidence="11">Muscle</tissue>
    </source>
</reference>
<dbReference type="PANTHER" id="PTHR18861">
    <property type="entry name" value="ELKS/RAB6-INTERACTING/CAST PROTEIN"/>
    <property type="match status" value="1"/>
</dbReference>
<dbReference type="PANTHER" id="PTHR18861:SF3">
    <property type="entry name" value="ERC PROTEIN 2"/>
    <property type="match status" value="1"/>
</dbReference>
<dbReference type="GO" id="GO:0098882">
    <property type="term" value="F:structural constituent of presynaptic active zone"/>
    <property type="evidence" value="ECO:0007669"/>
    <property type="project" value="TreeGrafter"/>
</dbReference>
<feature type="coiled-coil region" evidence="9">
    <location>
        <begin position="36"/>
        <end position="269"/>
    </location>
</feature>
<feature type="compositionally biased region" description="Polar residues" evidence="10">
    <location>
        <begin position="273"/>
        <end position="289"/>
    </location>
</feature>
<name>A0A6G1Q441_CHAAH</name>
<dbReference type="AlphaFoldDB" id="A0A6G1Q441"/>
<sequence length="478" mass="55529">MMSRQAYFYRVPPQELHRRNQLQADPGKTRALQTVIDMKDTKISSLERNIRDLEDEVQMLKTSGLLHPDDRQDELKQVEVYKSHSKFMKTKIEQLKQELNRKESEMQALQTKLETLTNQNSDCKQHIEVDALRLRLEEKEQFLNKKTKQLQDVTDEKSTLSGEIRDMKDMLDVKERKVNVLQKKIENLLEQLKDKDKQLAGLRERLQGLQTDSSNTDTALATLEEALSEKERVIENLREQKEREGRVWMEEMEQMRKDNQELKDKLADLQPPKLSQSQPTNPSPTQNQKPDGEEVARYREESGKSQAEVERLMTALRDAETDKSCKEKKTAELESVCRSGQIKSPNIQKQTVPASQGAMQETAERIRELEMALKESMNTSAHREALWAQEEADRVEAQKQLEELMGALEKTRHELDATKLRLSSTQQCLHERDGHLSSLRQERRKQLEEMLEMNFKHNSGDCCLSLQSHSHSNITGTR</sequence>
<evidence type="ECO:0000256" key="5">
    <source>
        <dbReference type="ARBA" id="ARBA00023054"/>
    </source>
</evidence>
<keyword evidence="7" id="KW-0966">Cell projection</keyword>
<dbReference type="GO" id="GO:0048167">
    <property type="term" value="P:regulation of synaptic plasticity"/>
    <property type="evidence" value="ECO:0007669"/>
    <property type="project" value="TreeGrafter"/>
</dbReference>
<evidence type="ECO:0000256" key="10">
    <source>
        <dbReference type="SAM" id="MobiDB-lite"/>
    </source>
</evidence>
<feature type="compositionally biased region" description="Basic and acidic residues" evidence="10">
    <location>
        <begin position="290"/>
        <end position="308"/>
    </location>
</feature>
<evidence type="ECO:0000313" key="11">
    <source>
        <dbReference type="EMBL" id="KAF3696956.1"/>
    </source>
</evidence>
<dbReference type="EMBL" id="CM015723">
    <property type="protein sequence ID" value="KAF3696956.1"/>
    <property type="molecule type" value="Genomic_DNA"/>
</dbReference>
<dbReference type="GO" id="GO:0007274">
    <property type="term" value="P:neuromuscular synaptic transmission"/>
    <property type="evidence" value="ECO:0007669"/>
    <property type="project" value="TreeGrafter"/>
</dbReference>
<evidence type="ECO:0000256" key="6">
    <source>
        <dbReference type="ARBA" id="ARBA00023212"/>
    </source>
</evidence>
<evidence type="ECO:0000256" key="2">
    <source>
        <dbReference type="ARBA" id="ARBA00022490"/>
    </source>
</evidence>
<evidence type="ECO:0000256" key="1">
    <source>
        <dbReference type="ARBA" id="ARBA00004245"/>
    </source>
</evidence>
<keyword evidence="5 9" id="KW-0175">Coiled coil</keyword>
<protein>
    <submittedName>
        <fullName evidence="11">ERC protein 2 CAZ-associated structural protein 1</fullName>
    </submittedName>
</protein>